<protein>
    <submittedName>
        <fullName evidence="2">Uncharacterized protein</fullName>
    </submittedName>
</protein>
<dbReference type="Proteomes" id="UP000243459">
    <property type="component" value="Chromosome 7"/>
</dbReference>
<dbReference type="EMBL" id="CM007387">
    <property type="protein sequence ID" value="ONK63254.1"/>
    <property type="molecule type" value="Genomic_DNA"/>
</dbReference>
<dbReference type="Gramene" id="ONK63254">
    <property type="protein sequence ID" value="ONK63254"/>
    <property type="gene ID" value="A4U43_C07F12970"/>
</dbReference>
<evidence type="ECO:0000313" key="2">
    <source>
        <dbReference type="EMBL" id="ONK63254.1"/>
    </source>
</evidence>
<proteinExistence type="predicted"/>
<feature type="compositionally biased region" description="Gly residues" evidence="1">
    <location>
        <begin position="54"/>
        <end position="64"/>
    </location>
</feature>
<feature type="region of interest" description="Disordered" evidence="1">
    <location>
        <begin position="52"/>
        <end position="76"/>
    </location>
</feature>
<name>A0A5P1EBR3_ASPOF</name>
<organism evidence="2 3">
    <name type="scientific">Asparagus officinalis</name>
    <name type="common">Garden asparagus</name>
    <dbReference type="NCBI Taxonomy" id="4686"/>
    <lineage>
        <taxon>Eukaryota</taxon>
        <taxon>Viridiplantae</taxon>
        <taxon>Streptophyta</taxon>
        <taxon>Embryophyta</taxon>
        <taxon>Tracheophyta</taxon>
        <taxon>Spermatophyta</taxon>
        <taxon>Magnoliopsida</taxon>
        <taxon>Liliopsida</taxon>
        <taxon>Asparagales</taxon>
        <taxon>Asparagaceae</taxon>
        <taxon>Asparagoideae</taxon>
        <taxon>Asparagus</taxon>
    </lineage>
</organism>
<reference evidence="3" key="1">
    <citation type="journal article" date="2017" name="Nat. Commun.">
        <title>The asparagus genome sheds light on the origin and evolution of a young Y chromosome.</title>
        <authorList>
            <person name="Harkess A."/>
            <person name="Zhou J."/>
            <person name="Xu C."/>
            <person name="Bowers J.E."/>
            <person name="Van der Hulst R."/>
            <person name="Ayyampalayam S."/>
            <person name="Mercati F."/>
            <person name="Riccardi P."/>
            <person name="McKain M.R."/>
            <person name="Kakrana A."/>
            <person name="Tang H."/>
            <person name="Ray J."/>
            <person name="Groenendijk J."/>
            <person name="Arikit S."/>
            <person name="Mathioni S.M."/>
            <person name="Nakano M."/>
            <person name="Shan H."/>
            <person name="Telgmann-Rauber A."/>
            <person name="Kanno A."/>
            <person name="Yue Z."/>
            <person name="Chen H."/>
            <person name="Li W."/>
            <person name="Chen Y."/>
            <person name="Xu X."/>
            <person name="Zhang Y."/>
            <person name="Luo S."/>
            <person name="Chen H."/>
            <person name="Gao J."/>
            <person name="Mao Z."/>
            <person name="Pires J.C."/>
            <person name="Luo M."/>
            <person name="Kudrna D."/>
            <person name="Wing R.A."/>
            <person name="Meyers B.C."/>
            <person name="Yi K."/>
            <person name="Kong H."/>
            <person name="Lavrijsen P."/>
            <person name="Sunseri F."/>
            <person name="Falavigna A."/>
            <person name="Ye Y."/>
            <person name="Leebens-Mack J.H."/>
            <person name="Chen G."/>
        </authorList>
    </citation>
    <scope>NUCLEOTIDE SEQUENCE [LARGE SCALE GENOMIC DNA]</scope>
    <source>
        <strain evidence="3">cv. DH0086</strain>
    </source>
</reference>
<evidence type="ECO:0000256" key="1">
    <source>
        <dbReference type="SAM" id="MobiDB-lite"/>
    </source>
</evidence>
<dbReference type="AlphaFoldDB" id="A0A5P1EBR3"/>
<gene>
    <name evidence="2" type="ORF">A4U43_C07F12970</name>
</gene>
<sequence>MGTVAAALTQGGQRVAAVERFRRLLRGVGRLSPGFDGGGDRREREADWVAGGLAAQGGGGCGEGEGSEMPDVWPEGRSLGRRAIMMTLVQRVNG</sequence>
<evidence type="ECO:0000313" key="3">
    <source>
        <dbReference type="Proteomes" id="UP000243459"/>
    </source>
</evidence>
<keyword evidence="3" id="KW-1185">Reference proteome</keyword>
<accession>A0A5P1EBR3</accession>